<dbReference type="InParanoid" id="D2HQX4"/>
<proteinExistence type="predicted"/>
<accession>D2HQX4</accession>
<reference evidence="1" key="1">
    <citation type="journal article" date="2010" name="Nature">
        <title>The sequence and de novo assembly of the giant panda genome.</title>
        <authorList>
            <person name="Li R."/>
            <person name="Fan W."/>
            <person name="Tian G."/>
            <person name="Zhu H."/>
            <person name="He L."/>
            <person name="Cai J."/>
            <person name="Huang Q."/>
            <person name="Cai Q."/>
            <person name="Li B."/>
            <person name="Bai Y."/>
            <person name="Zhang Z."/>
            <person name="Zhang Y."/>
            <person name="Wang W."/>
            <person name="Li J."/>
            <person name="Wei F."/>
            <person name="Li H."/>
            <person name="Jian M."/>
            <person name="Li J."/>
            <person name="Zhang Z."/>
            <person name="Nielsen R."/>
            <person name="Li D."/>
            <person name="Gu W."/>
            <person name="Yang Z."/>
            <person name="Xuan Z."/>
            <person name="Ryder O.A."/>
            <person name="Leung F.C."/>
            <person name="Zhou Y."/>
            <person name="Cao J."/>
            <person name="Sun X."/>
            <person name="Fu Y."/>
            <person name="Fang X."/>
            <person name="Guo X."/>
            <person name="Wang B."/>
            <person name="Hou R."/>
            <person name="Shen F."/>
            <person name="Mu B."/>
            <person name="Ni P."/>
            <person name="Lin R."/>
            <person name="Qian W."/>
            <person name="Wang G."/>
            <person name="Yu C."/>
            <person name="Nie W."/>
            <person name="Wang J."/>
            <person name="Wu Z."/>
            <person name="Liang H."/>
            <person name="Min J."/>
            <person name="Wu Q."/>
            <person name="Cheng S."/>
            <person name="Ruan J."/>
            <person name="Wang M."/>
            <person name="Shi Z."/>
            <person name="Wen M."/>
            <person name="Liu B."/>
            <person name="Ren X."/>
            <person name="Zheng H."/>
            <person name="Dong D."/>
            <person name="Cook K."/>
            <person name="Shan G."/>
            <person name="Zhang H."/>
            <person name="Kosiol C."/>
            <person name="Xie X."/>
            <person name="Lu Z."/>
            <person name="Zheng H."/>
            <person name="Li Y."/>
            <person name="Steiner C.C."/>
            <person name="Lam T.T."/>
            <person name="Lin S."/>
            <person name="Zhang Q."/>
            <person name="Li G."/>
            <person name="Tian J."/>
            <person name="Gong T."/>
            <person name="Liu H."/>
            <person name="Zhang D."/>
            <person name="Fang L."/>
            <person name="Ye C."/>
            <person name="Zhang J."/>
            <person name="Hu W."/>
            <person name="Xu A."/>
            <person name="Ren Y."/>
            <person name="Zhang G."/>
            <person name="Bruford M.W."/>
            <person name="Li Q."/>
            <person name="Ma L."/>
            <person name="Guo Y."/>
            <person name="An N."/>
            <person name="Hu Y."/>
            <person name="Zheng Y."/>
            <person name="Shi Y."/>
            <person name="Li Z."/>
            <person name="Liu Q."/>
            <person name="Chen Y."/>
            <person name="Zhao J."/>
            <person name="Qu N."/>
            <person name="Zhao S."/>
            <person name="Tian F."/>
            <person name="Wang X."/>
            <person name="Wang H."/>
            <person name="Xu L."/>
            <person name="Liu X."/>
            <person name="Vinar T."/>
            <person name="Wang Y."/>
            <person name="Lam T.W."/>
            <person name="Yiu S.M."/>
            <person name="Liu S."/>
            <person name="Zhang H."/>
            <person name="Li D."/>
            <person name="Huang Y."/>
            <person name="Wang X."/>
            <person name="Yang G."/>
            <person name="Jiang Z."/>
            <person name="Wang J."/>
            <person name="Qin N."/>
            <person name="Li L."/>
            <person name="Li J."/>
            <person name="Bolund L."/>
            <person name="Kristiansen K."/>
            <person name="Wong G.K."/>
            <person name="Olson M."/>
            <person name="Zhang X."/>
            <person name="Li S."/>
            <person name="Yang H."/>
            <person name="Wang J."/>
            <person name="Wang J."/>
        </authorList>
    </citation>
    <scope>NUCLEOTIDE SEQUENCE [LARGE SCALE GENOMIC DNA]</scope>
</reference>
<sequence length="43" mass="4964">SKMFHPVDFEDGPLVLIKVRENLGGECLKLRPVRKLLLLVRHP</sequence>
<evidence type="ECO:0000313" key="1">
    <source>
        <dbReference type="EMBL" id="EFB15681.1"/>
    </source>
</evidence>
<dbReference type="EMBL" id="GL193202">
    <property type="protein sequence ID" value="EFB15681.1"/>
    <property type="molecule type" value="Genomic_DNA"/>
</dbReference>
<feature type="non-terminal residue" evidence="1">
    <location>
        <position position="43"/>
    </location>
</feature>
<name>D2HQX4_AILME</name>
<gene>
    <name evidence="1" type="ORF">PANDA_014333</name>
</gene>
<organism evidence="1">
    <name type="scientific">Ailuropoda melanoleuca</name>
    <name type="common">Giant panda</name>
    <dbReference type="NCBI Taxonomy" id="9646"/>
    <lineage>
        <taxon>Eukaryota</taxon>
        <taxon>Metazoa</taxon>
        <taxon>Chordata</taxon>
        <taxon>Craniata</taxon>
        <taxon>Vertebrata</taxon>
        <taxon>Euteleostomi</taxon>
        <taxon>Mammalia</taxon>
        <taxon>Eutheria</taxon>
        <taxon>Laurasiatheria</taxon>
        <taxon>Carnivora</taxon>
        <taxon>Caniformia</taxon>
        <taxon>Ursidae</taxon>
        <taxon>Ailuropoda</taxon>
    </lineage>
</organism>
<dbReference type="AlphaFoldDB" id="D2HQX4"/>
<protein>
    <submittedName>
        <fullName evidence="1">Uncharacterized protein</fullName>
    </submittedName>
</protein>
<feature type="non-terminal residue" evidence="1">
    <location>
        <position position="1"/>
    </location>
</feature>